<dbReference type="AlphaFoldDB" id="A0AAV3SUE1"/>
<evidence type="ECO:0000313" key="2">
    <source>
        <dbReference type="Proteomes" id="UP001501425"/>
    </source>
</evidence>
<protein>
    <submittedName>
        <fullName evidence="1">Uncharacterized protein</fullName>
    </submittedName>
</protein>
<organism evidence="1 2">
    <name type="scientific">Halorubrum ejinorense</name>
    <dbReference type="NCBI Taxonomy" id="425309"/>
    <lineage>
        <taxon>Archaea</taxon>
        <taxon>Methanobacteriati</taxon>
        <taxon>Methanobacteriota</taxon>
        <taxon>Stenosarchaea group</taxon>
        <taxon>Halobacteria</taxon>
        <taxon>Halobacteriales</taxon>
        <taxon>Haloferacaceae</taxon>
        <taxon>Halorubrum</taxon>
    </lineage>
</organism>
<dbReference type="Proteomes" id="UP001501425">
    <property type="component" value="Unassembled WGS sequence"/>
</dbReference>
<sequence>MGPDSNLYMAKTPSHNYNMPSEGTLDWNIPLNDNFEQLDSDIEIRALEENKGEYEPKEGTKYEATDSGAVYYGNGTAWVLADRKVKKLESGSSVTGEHLKAGNSSTAVVAPSVSSAFDSIQKAIDEGFRDIILAEEITEAGITIPKVPKDERQGEGYDPTDRFRLSGVGAGQFQTINDPGTHEAVIRAEDFTDRVLIENIFFDRKASDPGFCILAAKDIENPNTRNALSSNWIVRDVVSRAGPIALDGFRNLLINVDIANWSDRLFPIIGKADNETGEQLYDRYAGLFSGATFGMFGGTLSSKKASRSAAYIKSGAWSITGGVSFTNAREFRNDYYTNNVCFCDSGRGFMGGMSTEGDSGRDNHYDVQFGLEDSGDGPGNSVGATTFLGTSAFNTLNIQTQARNVRIQPFTDMTIKKDAPARIQVISPHDVTVEDGSYLPHEITHINPLEDGVYRVGGNRNSPQTTFGLKIHESKPDFPKEATFAVADGSNWDPTGSGNAALVAYDTDGNWKPIFEYSTSF</sequence>
<comment type="caution">
    <text evidence="1">The sequence shown here is derived from an EMBL/GenBank/DDBJ whole genome shotgun (WGS) entry which is preliminary data.</text>
</comment>
<gene>
    <name evidence="1" type="ORF">GCM10008994_21430</name>
</gene>
<dbReference type="EMBL" id="BAAADQ010000012">
    <property type="protein sequence ID" value="GAA0546234.1"/>
    <property type="molecule type" value="Genomic_DNA"/>
</dbReference>
<accession>A0AAV3SUE1</accession>
<reference evidence="1" key="1">
    <citation type="journal article" date="2014" name="Int. J. Syst. Evol. Microbiol.">
        <title>Complete genome sequence of Corynebacterium casei LMG S-19264T (=DSM 44701T), isolated from a smear-ripened cheese.</title>
        <authorList>
            <consortium name="US DOE Joint Genome Institute (JGI-PGF)"/>
            <person name="Walter F."/>
            <person name="Albersmeier A."/>
            <person name="Kalinowski J."/>
            <person name="Ruckert C."/>
        </authorList>
    </citation>
    <scope>NUCLEOTIDE SEQUENCE</scope>
    <source>
        <strain evidence="1">JCM 14265</strain>
    </source>
</reference>
<reference evidence="1" key="2">
    <citation type="submission" date="2023-12" db="EMBL/GenBank/DDBJ databases">
        <authorList>
            <person name="Sun Q."/>
            <person name="Inoue M."/>
        </authorList>
    </citation>
    <scope>NUCLEOTIDE SEQUENCE</scope>
    <source>
        <strain evidence="1">JCM 14265</strain>
    </source>
</reference>
<evidence type="ECO:0000313" key="1">
    <source>
        <dbReference type="EMBL" id="GAA0546234.1"/>
    </source>
</evidence>
<proteinExistence type="predicted"/>
<name>A0AAV3SUE1_9EURY</name>